<evidence type="ECO:0000313" key="4">
    <source>
        <dbReference type="Proteomes" id="UP000620139"/>
    </source>
</evidence>
<proteinExistence type="predicted"/>
<evidence type="ECO:0000313" key="3">
    <source>
        <dbReference type="EMBL" id="MBH9554312.1"/>
    </source>
</evidence>
<gene>
    <name evidence="3" type="ORF">I7X43_15830</name>
</gene>
<reference evidence="3" key="1">
    <citation type="submission" date="2020-12" db="EMBL/GenBank/DDBJ databases">
        <title>The genome sequence of Inhella sp. 4Y17.</title>
        <authorList>
            <person name="Liu Y."/>
        </authorList>
    </citation>
    <scope>NUCLEOTIDE SEQUENCE</scope>
    <source>
        <strain evidence="3">4Y10</strain>
    </source>
</reference>
<feature type="domain" description="Solute-binding protein family 3/N-terminal" evidence="2">
    <location>
        <begin position="25"/>
        <end position="234"/>
    </location>
</feature>
<keyword evidence="4" id="KW-1185">Reference proteome</keyword>
<evidence type="ECO:0000256" key="1">
    <source>
        <dbReference type="SAM" id="SignalP"/>
    </source>
</evidence>
<evidence type="ECO:0000259" key="2">
    <source>
        <dbReference type="Pfam" id="PF00497"/>
    </source>
</evidence>
<dbReference type="Pfam" id="PF00497">
    <property type="entry name" value="SBP_bac_3"/>
    <property type="match status" value="1"/>
</dbReference>
<dbReference type="AlphaFoldDB" id="A0A931NEM4"/>
<dbReference type="SUPFAM" id="SSF53850">
    <property type="entry name" value="Periplasmic binding protein-like II"/>
    <property type="match status" value="1"/>
</dbReference>
<dbReference type="EMBL" id="JAEDAL010000012">
    <property type="protein sequence ID" value="MBH9554312.1"/>
    <property type="molecule type" value="Genomic_DNA"/>
</dbReference>
<comment type="caution">
    <text evidence="3">The sequence shown here is derived from an EMBL/GenBank/DDBJ whole genome shotgun (WGS) entry which is preliminary data.</text>
</comment>
<accession>A0A931NEM4</accession>
<feature type="signal peptide" evidence="1">
    <location>
        <begin position="1"/>
        <end position="18"/>
    </location>
</feature>
<dbReference type="Proteomes" id="UP000620139">
    <property type="component" value="Unassembled WGS sequence"/>
</dbReference>
<dbReference type="RefSeq" id="WP_198101928.1">
    <property type="nucleotide sequence ID" value="NZ_JAEDAL010000012.1"/>
</dbReference>
<dbReference type="InterPro" id="IPR001638">
    <property type="entry name" value="Solute-binding_3/MltF_N"/>
</dbReference>
<feature type="chain" id="PRO_5037044341" evidence="1">
    <location>
        <begin position="19"/>
        <end position="239"/>
    </location>
</feature>
<organism evidence="3 4">
    <name type="scientific">Inhella gelatinilytica</name>
    <dbReference type="NCBI Taxonomy" id="2795030"/>
    <lineage>
        <taxon>Bacteria</taxon>
        <taxon>Pseudomonadati</taxon>
        <taxon>Pseudomonadota</taxon>
        <taxon>Betaproteobacteria</taxon>
        <taxon>Burkholderiales</taxon>
        <taxon>Sphaerotilaceae</taxon>
        <taxon>Inhella</taxon>
    </lineage>
</organism>
<protein>
    <submittedName>
        <fullName evidence="3">ABC transporter substrate-binding protein</fullName>
    </submittedName>
</protein>
<sequence>MTRLCALLLLLMVPVAGARPLVLNTEDAAPYNMLVNGQVVGIGADKVKLMMERIKQPYKIELLPWRRAYEDALRAPHSCVFSTTRTPERENLFKWVGPIAFNEWVLFGRADAPLKLQQLDDAKPYLIGAYNGDVREHHLRARGFKVETVVADSLNPRKLVLGRIDLWVSGRYDGAILIDQGGWNGQIVPVLSFHRSELYLACNPQVADEVIDRLNVMLGVINRDGSASKIDARYAHWPK</sequence>
<keyword evidence="1" id="KW-0732">Signal</keyword>
<name>A0A931NEM4_9BURK</name>
<dbReference type="Gene3D" id="3.40.190.10">
    <property type="entry name" value="Periplasmic binding protein-like II"/>
    <property type="match status" value="2"/>
</dbReference>
<dbReference type="PANTHER" id="PTHR38834:SF3">
    <property type="entry name" value="SOLUTE-BINDING PROTEIN FAMILY 3_N-TERMINAL DOMAIN-CONTAINING PROTEIN"/>
    <property type="match status" value="1"/>
</dbReference>
<dbReference type="PANTHER" id="PTHR38834">
    <property type="entry name" value="PERIPLASMIC SUBSTRATE BINDING PROTEIN FAMILY 3"/>
    <property type="match status" value="1"/>
</dbReference>